<evidence type="ECO:0000256" key="2">
    <source>
        <dbReference type="ARBA" id="ARBA00007783"/>
    </source>
</evidence>
<name>A0A2U1CC50_9FIRM</name>
<evidence type="ECO:0000256" key="3">
    <source>
        <dbReference type="ARBA" id="ARBA00022448"/>
    </source>
</evidence>
<feature type="transmembrane region" description="Helical" evidence="9">
    <location>
        <begin position="452"/>
        <end position="471"/>
    </location>
</feature>
<keyword evidence="5" id="KW-0997">Cell inner membrane</keyword>
<keyword evidence="8 9" id="KW-0472">Membrane</keyword>
<dbReference type="PANTHER" id="PTHR30413">
    <property type="entry name" value="INNER MEMBRANE TRANSPORT PERMEASE"/>
    <property type="match status" value="1"/>
</dbReference>
<dbReference type="InterPro" id="IPR047817">
    <property type="entry name" value="ABC2_TM_bact-type"/>
</dbReference>
<dbReference type="EMBL" id="QEKK01000004">
    <property type="protein sequence ID" value="PVY58492.1"/>
    <property type="molecule type" value="Genomic_DNA"/>
</dbReference>
<feature type="transmembrane region" description="Helical" evidence="9">
    <location>
        <begin position="255"/>
        <end position="275"/>
    </location>
</feature>
<feature type="transmembrane region" description="Helical" evidence="9">
    <location>
        <begin position="396"/>
        <end position="413"/>
    </location>
</feature>
<evidence type="ECO:0000256" key="9">
    <source>
        <dbReference type="RuleBase" id="RU361157"/>
    </source>
</evidence>
<dbReference type="GO" id="GO:0140359">
    <property type="term" value="F:ABC-type transporter activity"/>
    <property type="evidence" value="ECO:0007669"/>
    <property type="project" value="InterPro"/>
</dbReference>
<evidence type="ECO:0000313" key="12">
    <source>
        <dbReference type="Proteomes" id="UP000245778"/>
    </source>
</evidence>
<accession>A0A2U1CC50</accession>
<dbReference type="InterPro" id="IPR013525">
    <property type="entry name" value="ABC2_TM"/>
</dbReference>
<evidence type="ECO:0000256" key="7">
    <source>
        <dbReference type="ARBA" id="ARBA00022989"/>
    </source>
</evidence>
<evidence type="ECO:0000256" key="8">
    <source>
        <dbReference type="ARBA" id="ARBA00023136"/>
    </source>
</evidence>
<evidence type="ECO:0000256" key="1">
    <source>
        <dbReference type="ARBA" id="ARBA00004429"/>
    </source>
</evidence>
<evidence type="ECO:0000256" key="4">
    <source>
        <dbReference type="ARBA" id="ARBA00022475"/>
    </source>
</evidence>
<gene>
    <name evidence="11" type="ORF">C7373_10486</name>
</gene>
<feature type="transmembrane region" description="Helical" evidence="9">
    <location>
        <begin position="339"/>
        <end position="359"/>
    </location>
</feature>
<evidence type="ECO:0000256" key="6">
    <source>
        <dbReference type="ARBA" id="ARBA00022692"/>
    </source>
</evidence>
<sequence>MSIQSLKKGCCMVVAAYVTLAILFYWIGGDQLRYRDISSDMLTASNPVGEITKDTVLTQQISVEGEELASLTFRGGTYARQNSGNLAIEVCSDGQVLASQSFDISAMADNAEFNISFEPTVELPNHTAELRITAPECVPGNAVTLYSGNTMSTVRNQVTVQLSETERVYVNGTAMDGALCMVIRSREHLWFGTYYWYLAGAVLVCLLVYCGYLVNGLKRGKQRMMLNVCAAFTRYRYLMKQLVSRDFKTKYKRSVLGILWSFLNPLLTMMVQYIVFSTLFKSDIPNFSVYLLTGIVCFSFFSEATTMSLTSIVGNASLITKVYVPKYIYPLTRVTSSSINFGLSLIPLLVVLLITRTPIRPAILLLPFGVFCLFALALGIGMLLAAAMVFFRDTQFLWGVLSMLWMYATPIFYPESIIPEKFVLLFKCNPLYHIIRFIRIILINGVSPEPKAYALALIASIVPLLIGAAVFKKTQDRFVLNI</sequence>
<organism evidence="11 12">
    <name type="scientific">Intestinimonas butyriciproducens</name>
    <dbReference type="NCBI Taxonomy" id="1297617"/>
    <lineage>
        <taxon>Bacteria</taxon>
        <taxon>Bacillati</taxon>
        <taxon>Bacillota</taxon>
        <taxon>Clostridia</taxon>
        <taxon>Eubacteriales</taxon>
        <taxon>Intestinimonas</taxon>
    </lineage>
</organism>
<feature type="transmembrane region" description="Helical" evidence="9">
    <location>
        <begin position="194"/>
        <end position="215"/>
    </location>
</feature>
<keyword evidence="3 9" id="KW-0813">Transport</keyword>
<proteinExistence type="inferred from homology"/>
<feature type="transmembrane region" description="Helical" evidence="9">
    <location>
        <begin position="365"/>
        <end position="389"/>
    </location>
</feature>
<keyword evidence="7 9" id="KW-1133">Transmembrane helix</keyword>
<dbReference type="PROSITE" id="PS51012">
    <property type="entry name" value="ABC_TM2"/>
    <property type="match status" value="1"/>
</dbReference>
<evidence type="ECO:0000256" key="5">
    <source>
        <dbReference type="ARBA" id="ARBA00022519"/>
    </source>
</evidence>
<dbReference type="Pfam" id="PF01061">
    <property type="entry name" value="ABC2_membrane"/>
    <property type="match status" value="1"/>
</dbReference>
<feature type="transmembrane region" description="Helical" evidence="9">
    <location>
        <begin position="287"/>
        <end position="318"/>
    </location>
</feature>
<dbReference type="GO" id="GO:0015920">
    <property type="term" value="P:lipopolysaccharide transport"/>
    <property type="evidence" value="ECO:0007669"/>
    <property type="project" value="TreeGrafter"/>
</dbReference>
<reference evidence="11 12" key="1">
    <citation type="submission" date="2018-04" db="EMBL/GenBank/DDBJ databases">
        <title>Genomic Encyclopedia of Type Strains, Phase IV (KMG-IV): sequencing the most valuable type-strain genomes for metagenomic binning, comparative biology and taxonomic classification.</title>
        <authorList>
            <person name="Goeker M."/>
        </authorList>
    </citation>
    <scope>NUCLEOTIDE SEQUENCE [LARGE SCALE GENOMIC DNA]</scope>
    <source>
        <strain evidence="11 12">DSM 26588</strain>
    </source>
</reference>
<dbReference type="PANTHER" id="PTHR30413:SF8">
    <property type="entry name" value="TRANSPORT PERMEASE PROTEIN"/>
    <property type="match status" value="1"/>
</dbReference>
<evidence type="ECO:0000313" key="11">
    <source>
        <dbReference type="EMBL" id="PVY58492.1"/>
    </source>
</evidence>
<protein>
    <recommendedName>
        <fullName evidence="9">Transport permease protein</fullName>
    </recommendedName>
</protein>
<evidence type="ECO:0000259" key="10">
    <source>
        <dbReference type="PROSITE" id="PS51012"/>
    </source>
</evidence>
<comment type="similarity">
    <text evidence="2 9">Belongs to the ABC-2 integral membrane protein family.</text>
</comment>
<comment type="subcellular location">
    <subcellularLocation>
        <location evidence="1">Cell inner membrane</location>
        <topology evidence="1">Multi-pass membrane protein</topology>
    </subcellularLocation>
    <subcellularLocation>
        <location evidence="9">Cell membrane</location>
        <topology evidence="9">Multi-pass membrane protein</topology>
    </subcellularLocation>
</comment>
<keyword evidence="6 9" id="KW-0812">Transmembrane</keyword>
<dbReference type="AlphaFoldDB" id="A0A2U1CC50"/>
<feature type="domain" description="ABC transmembrane type-2" evidence="10">
    <location>
        <begin position="256"/>
        <end position="474"/>
    </location>
</feature>
<dbReference type="GO" id="GO:0005886">
    <property type="term" value="C:plasma membrane"/>
    <property type="evidence" value="ECO:0007669"/>
    <property type="project" value="UniProtKB-SubCell"/>
</dbReference>
<keyword evidence="4 9" id="KW-1003">Cell membrane</keyword>
<dbReference type="Proteomes" id="UP000245778">
    <property type="component" value="Unassembled WGS sequence"/>
</dbReference>
<feature type="transmembrane region" description="Helical" evidence="9">
    <location>
        <begin position="9"/>
        <end position="28"/>
    </location>
</feature>
<comment type="caution">
    <text evidence="11">The sequence shown here is derived from an EMBL/GenBank/DDBJ whole genome shotgun (WGS) entry which is preliminary data.</text>
</comment>